<dbReference type="EMBL" id="AP023343">
    <property type="protein sequence ID" value="BCI90952.1"/>
    <property type="molecule type" value="Genomic_DNA"/>
</dbReference>
<evidence type="ECO:0000259" key="1">
    <source>
        <dbReference type="Pfam" id="PF07969"/>
    </source>
</evidence>
<organism evidence="2 3">
    <name type="scientific">Mycobacterium kansasii</name>
    <dbReference type="NCBI Taxonomy" id="1768"/>
    <lineage>
        <taxon>Bacteria</taxon>
        <taxon>Bacillati</taxon>
        <taxon>Actinomycetota</taxon>
        <taxon>Actinomycetes</taxon>
        <taxon>Mycobacteriales</taxon>
        <taxon>Mycobacteriaceae</taxon>
        <taxon>Mycobacterium</taxon>
    </lineage>
</organism>
<name>A0A7G1ILQ8_MYCKA</name>
<evidence type="ECO:0000313" key="3">
    <source>
        <dbReference type="Proteomes" id="UP000516380"/>
    </source>
</evidence>
<protein>
    <recommendedName>
        <fullName evidence="1">Amidohydrolase 3 domain-containing protein</fullName>
    </recommendedName>
</protein>
<dbReference type="Gene3D" id="2.30.40.10">
    <property type="entry name" value="Urease, subunit C, domain 1"/>
    <property type="match status" value="1"/>
</dbReference>
<dbReference type="InterPro" id="IPR011059">
    <property type="entry name" value="Metal-dep_hydrolase_composite"/>
</dbReference>
<dbReference type="PANTHER" id="PTHR22642:SF2">
    <property type="entry name" value="PROTEIN LONG AFTER FAR-RED 3"/>
    <property type="match status" value="1"/>
</dbReference>
<dbReference type="SUPFAM" id="SSF51338">
    <property type="entry name" value="Composite domain of metallo-dependent hydrolases"/>
    <property type="match status" value="1"/>
</dbReference>
<dbReference type="AlphaFoldDB" id="A0A7G1ILQ8"/>
<proteinExistence type="predicted"/>
<dbReference type="InterPro" id="IPR013108">
    <property type="entry name" value="Amidohydro_3"/>
</dbReference>
<gene>
    <name evidence="2" type="ORF">NIIDMKKI_61580</name>
</gene>
<keyword evidence="3" id="KW-1185">Reference proteome</keyword>
<feature type="domain" description="Amidohydrolase 3" evidence="1">
    <location>
        <begin position="53"/>
        <end position="234"/>
    </location>
</feature>
<dbReference type="GO" id="GO:0016810">
    <property type="term" value="F:hydrolase activity, acting on carbon-nitrogen (but not peptide) bonds"/>
    <property type="evidence" value="ECO:0007669"/>
    <property type="project" value="InterPro"/>
</dbReference>
<evidence type="ECO:0000313" key="2">
    <source>
        <dbReference type="EMBL" id="BCI90952.1"/>
    </source>
</evidence>
<dbReference type="Pfam" id="PF07969">
    <property type="entry name" value="Amidohydro_3"/>
    <property type="match status" value="1"/>
</dbReference>
<dbReference type="Gene3D" id="3.10.310.70">
    <property type="match status" value="1"/>
</dbReference>
<reference evidence="2 3" key="1">
    <citation type="submission" date="2020-07" db="EMBL/GenBank/DDBJ databases">
        <title>Mycobacterium kansasii (former subtype) with zoonotic potential isolated from diseased indoor pet cat, Japan.</title>
        <authorList>
            <person name="Fukano H."/>
            <person name="Terazono T."/>
            <person name="Hoshino Y."/>
        </authorList>
    </citation>
    <scope>NUCLEOTIDE SEQUENCE [LARGE SCALE GENOMIC DNA]</scope>
    <source>
        <strain evidence="2 3">Kuro-I</strain>
    </source>
</reference>
<sequence length="245" mass="26214">MIGEADAIYLNGDIVTIDDENPTAEAVAIKDGRIVAVGACDDVVQQHRGPRTRTVDLAGKTLLPGFIDPHSHYINSLTVANQVNVFAPPAGPGADVDAIVAELKNFRDARDIGEGEVIMGYGYDETVMPEGRTLHREDLDKDFPNNPVMVGHVSLHGAVLNSAAMEKYGISASTVTPPGGVIVRKDGSDEPDGLVMETAFLPIFASLPKPTREQEVEWSIAGQMLYAAAGITTAHEGRRTRRTSL</sequence>
<dbReference type="Proteomes" id="UP000516380">
    <property type="component" value="Chromosome"/>
</dbReference>
<dbReference type="PANTHER" id="PTHR22642">
    <property type="entry name" value="IMIDAZOLONEPROPIONASE"/>
    <property type="match status" value="1"/>
</dbReference>
<accession>A0A7G1ILQ8</accession>